<feature type="compositionally biased region" description="Basic residues" evidence="1">
    <location>
        <begin position="216"/>
        <end position="232"/>
    </location>
</feature>
<gene>
    <name evidence="2" type="ORF">MKW94_017708</name>
</gene>
<feature type="region of interest" description="Disordered" evidence="1">
    <location>
        <begin position="1"/>
        <end position="35"/>
    </location>
</feature>
<comment type="caution">
    <text evidence="2">The sequence shown here is derived from an EMBL/GenBank/DDBJ whole genome shotgun (WGS) entry which is preliminary data.</text>
</comment>
<reference evidence="2" key="1">
    <citation type="submission" date="2022-03" db="EMBL/GenBank/DDBJ databases">
        <title>A functionally conserved STORR gene fusion in Papaver species that diverged 16.8 million years ago.</title>
        <authorList>
            <person name="Catania T."/>
        </authorList>
    </citation>
    <scope>NUCLEOTIDE SEQUENCE</scope>
    <source>
        <strain evidence="2">S-191538</strain>
    </source>
</reference>
<name>A0AA41VTF4_PAPNU</name>
<dbReference type="PANTHER" id="PTHR43254">
    <property type="entry name" value="C-TERMINAL BINDING PROTEIN AN-RELATED"/>
    <property type="match status" value="1"/>
</dbReference>
<evidence type="ECO:0008006" key="4">
    <source>
        <dbReference type="Google" id="ProtNLM"/>
    </source>
</evidence>
<feature type="compositionally biased region" description="Acidic residues" evidence="1">
    <location>
        <begin position="138"/>
        <end position="151"/>
    </location>
</feature>
<feature type="compositionally biased region" description="Basic and acidic residues" evidence="1">
    <location>
        <begin position="152"/>
        <end position="173"/>
    </location>
</feature>
<keyword evidence="3" id="KW-1185">Reference proteome</keyword>
<feature type="compositionally biased region" description="Low complexity" evidence="1">
    <location>
        <begin position="193"/>
        <end position="208"/>
    </location>
</feature>
<dbReference type="PANTHER" id="PTHR43254:SF3">
    <property type="entry name" value="C-TERMINAL BINDING PROTEIN AN"/>
    <property type="match status" value="1"/>
</dbReference>
<evidence type="ECO:0000256" key="1">
    <source>
        <dbReference type="SAM" id="MobiDB-lite"/>
    </source>
</evidence>
<evidence type="ECO:0000313" key="3">
    <source>
        <dbReference type="Proteomes" id="UP001177140"/>
    </source>
</evidence>
<dbReference type="AlphaFoldDB" id="A0AA41VTF4"/>
<feature type="compositionally biased region" description="Basic and acidic residues" evidence="1">
    <location>
        <begin position="269"/>
        <end position="292"/>
    </location>
</feature>
<dbReference type="Proteomes" id="UP001177140">
    <property type="component" value="Unassembled WGS sequence"/>
</dbReference>
<accession>A0AA41VTF4</accession>
<proteinExistence type="predicted"/>
<organism evidence="2 3">
    <name type="scientific">Papaver nudicaule</name>
    <name type="common">Iceland poppy</name>
    <dbReference type="NCBI Taxonomy" id="74823"/>
    <lineage>
        <taxon>Eukaryota</taxon>
        <taxon>Viridiplantae</taxon>
        <taxon>Streptophyta</taxon>
        <taxon>Embryophyta</taxon>
        <taxon>Tracheophyta</taxon>
        <taxon>Spermatophyta</taxon>
        <taxon>Magnoliopsida</taxon>
        <taxon>Ranunculales</taxon>
        <taxon>Papaveraceae</taxon>
        <taxon>Papaveroideae</taxon>
        <taxon>Papaver</taxon>
    </lineage>
</organism>
<sequence>MKKSVKSSTTTKRKDQTTRTSLQHKLQPETPQCQPTKGDKIIHISLKILTLPNLHCFLLFIRVGIFLPCLLKLLLIYKSQSPKSFLNLLEKVKEMPNVLILPRSADYSEEVWMEIREKAISILQSYFLDGVIPRNAVSDEDAEENESGYEDEQSRRQDKERALQVWDDAKPASEDIQLTSESSKQKGIYVPKGSSSQPQGSGISQETVSRTEGRRSRSGKKGKKRHVHHKSQQKSDELSVVEHGSSQREEDTAMSGTDPVLSSSSRFASPDDSRGRKSHVESTPESSSEQRMKLSIRASGNPKDLLKDGYVIALHARDSPALHVSRQRVPGGAWFLDTMSNVTRRDPAAQFLVAFKSKDTIRLRSFAAGGKLLQINRRMEVVFASHSFDVWENWALEGSFLEECRLVNCRNLSRDGFCSFIVTNIRPEVCYLINQLLVLV</sequence>
<dbReference type="EMBL" id="JAJJMA010286641">
    <property type="protein sequence ID" value="MCL7046868.1"/>
    <property type="molecule type" value="Genomic_DNA"/>
</dbReference>
<protein>
    <recommendedName>
        <fullName evidence="4">C-terminal binding protein AN</fullName>
    </recommendedName>
</protein>
<feature type="compositionally biased region" description="Low complexity" evidence="1">
    <location>
        <begin position="1"/>
        <end position="10"/>
    </location>
</feature>
<dbReference type="InterPro" id="IPR045015">
    <property type="entry name" value="AN-like"/>
</dbReference>
<feature type="region of interest" description="Disordered" evidence="1">
    <location>
        <begin position="138"/>
        <end position="300"/>
    </location>
</feature>
<evidence type="ECO:0000313" key="2">
    <source>
        <dbReference type="EMBL" id="MCL7046868.1"/>
    </source>
</evidence>
<dbReference type="GO" id="GO:0000226">
    <property type="term" value="P:microtubule cytoskeleton organization"/>
    <property type="evidence" value="ECO:0007669"/>
    <property type="project" value="InterPro"/>
</dbReference>